<keyword evidence="3" id="KW-0418">Kinase</keyword>
<feature type="transmembrane region" description="Helical" evidence="1">
    <location>
        <begin position="45"/>
        <end position="64"/>
    </location>
</feature>
<dbReference type="EMBL" id="QGEG01000002">
    <property type="protein sequence ID" value="PWL38447.1"/>
    <property type="molecule type" value="Genomic_DNA"/>
</dbReference>
<dbReference type="Pfam" id="PF13239">
    <property type="entry name" value="2TM"/>
    <property type="match status" value="1"/>
</dbReference>
<evidence type="ECO:0000313" key="4">
    <source>
        <dbReference type="Proteomes" id="UP000245762"/>
    </source>
</evidence>
<keyword evidence="1" id="KW-1133">Transmembrane helix</keyword>
<dbReference type="OrthoDB" id="8965954at2"/>
<name>A0A316KW38_9FLAO</name>
<gene>
    <name evidence="3" type="ORF">DKG77_09280</name>
</gene>
<evidence type="ECO:0000313" key="3">
    <source>
        <dbReference type="EMBL" id="PWL38447.1"/>
    </source>
</evidence>
<dbReference type="GO" id="GO:0016301">
    <property type="term" value="F:kinase activity"/>
    <property type="evidence" value="ECO:0007669"/>
    <property type="project" value="UniProtKB-KW"/>
</dbReference>
<reference evidence="3 4" key="1">
    <citation type="submission" date="2018-05" db="EMBL/GenBank/DDBJ databases">
        <title>Complete genome sequence of Flagellimonas aquimarina ECD12 isolated from seaweed Ecklonia cava.</title>
        <authorList>
            <person name="Choi S."/>
            <person name="Seong C."/>
        </authorList>
    </citation>
    <scope>NUCLEOTIDE SEQUENCE [LARGE SCALE GENOMIC DNA]</scope>
    <source>
        <strain evidence="3 4">ECD12</strain>
    </source>
</reference>
<keyword evidence="1" id="KW-0472">Membrane</keyword>
<dbReference type="AlphaFoldDB" id="A0A316KW38"/>
<feature type="domain" description="2TM" evidence="2">
    <location>
        <begin position="11"/>
        <end position="88"/>
    </location>
</feature>
<dbReference type="InterPro" id="IPR025698">
    <property type="entry name" value="2TM_dom"/>
</dbReference>
<organism evidence="3 4">
    <name type="scientific">Flagellimonas aquimarina</name>
    <dbReference type="NCBI Taxonomy" id="2201895"/>
    <lineage>
        <taxon>Bacteria</taxon>
        <taxon>Pseudomonadati</taxon>
        <taxon>Bacteroidota</taxon>
        <taxon>Flavobacteriia</taxon>
        <taxon>Flavobacteriales</taxon>
        <taxon>Flavobacteriaceae</taxon>
        <taxon>Flagellimonas</taxon>
    </lineage>
</organism>
<accession>A0A316KW38</accession>
<sequence>MENFTEHKYTRAKEKVENIKSFYSSLLSYCIVIPILAFINYRTTSFPWVIFPAFGWGIGLICHWTNAHGYNPILGKDWEERKIREFMNRDEF</sequence>
<evidence type="ECO:0000256" key="1">
    <source>
        <dbReference type="SAM" id="Phobius"/>
    </source>
</evidence>
<keyword evidence="3" id="KW-0808">Transferase</keyword>
<keyword evidence="4" id="KW-1185">Reference proteome</keyword>
<proteinExistence type="predicted"/>
<dbReference type="RefSeq" id="WP_109662403.1">
    <property type="nucleotide sequence ID" value="NZ_QGEG01000002.1"/>
</dbReference>
<evidence type="ECO:0000259" key="2">
    <source>
        <dbReference type="Pfam" id="PF13239"/>
    </source>
</evidence>
<feature type="transmembrane region" description="Helical" evidence="1">
    <location>
        <begin position="21"/>
        <end position="39"/>
    </location>
</feature>
<protein>
    <submittedName>
        <fullName evidence="3">Histidine kinase</fullName>
    </submittedName>
</protein>
<comment type="caution">
    <text evidence="3">The sequence shown here is derived from an EMBL/GenBank/DDBJ whole genome shotgun (WGS) entry which is preliminary data.</text>
</comment>
<keyword evidence="1" id="KW-0812">Transmembrane</keyword>
<dbReference type="Proteomes" id="UP000245762">
    <property type="component" value="Unassembled WGS sequence"/>
</dbReference>